<dbReference type="InterPro" id="IPR011335">
    <property type="entry name" value="Restrct_endonuc-II-like"/>
</dbReference>
<organism evidence="13 14">
    <name type="scientific">endosymbiont of Ridgeia piscesae</name>
    <dbReference type="NCBI Taxonomy" id="54398"/>
    <lineage>
        <taxon>Bacteria</taxon>
        <taxon>Pseudomonadati</taxon>
        <taxon>Pseudomonadota</taxon>
        <taxon>Gammaproteobacteria</taxon>
        <taxon>sulfur-oxidizing symbionts</taxon>
    </lineage>
</organism>
<dbReference type="InterPro" id="IPR006697">
    <property type="entry name" value="RecC"/>
</dbReference>
<evidence type="ECO:0000256" key="8">
    <source>
        <dbReference type="ARBA" id="ARBA00023125"/>
    </source>
</evidence>
<keyword evidence="15" id="KW-1185">Reference proteome</keyword>
<dbReference type="InterPro" id="IPR041500">
    <property type="entry name" value="RecC_C"/>
</dbReference>
<comment type="caution">
    <text evidence="13">The sequence shown here is derived from an EMBL/GenBank/DDBJ whole genome shotgun (WGS) entry which is preliminary data.</text>
</comment>
<dbReference type="PATRIC" id="fig|54398.3.peg.2120"/>
<dbReference type="SUPFAM" id="SSF52540">
    <property type="entry name" value="P-loop containing nucleoside triphosphate hydrolases"/>
    <property type="match status" value="2"/>
</dbReference>
<dbReference type="PANTHER" id="PTHR30591:SF1">
    <property type="entry name" value="RECBCD ENZYME SUBUNIT RECC"/>
    <property type="match status" value="1"/>
</dbReference>
<name>A0A0T5ZBE6_9GAMM</name>
<dbReference type="EMBL" id="LMXI01000012">
    <property type="protein sequence ID" value="KRT60170.1"/>
    <property type="molecule type" value="Genomic_DNA"/>
</dbReference>
<dbReference type="Gene3D" id="3.40.50.10930">
    <property type="match status" value="1"/>
</dbReference>
<dbReference type="NCBIfam" id="TIGR01450">
    <property type="entry name" value="recC"/>
    <property type="match status" value="1"/>
</dbReference>
<sequence length="1077" mass="119944">MILSYHSNRMERLLDQLLEQLSTPLSSPLDRETIVVQNPGMARWLSQQLALRSGVAANLEFPLPASFTWNIYQAWLGEMPAESGFDRESLHWCIMGLLPGLLEQPAFAALQRYLEGDSGELRRYQLSGRIADLFDQYFVYRPQMVLAWENSAIETGTQDEPWQAALWRAIVAQTQGEHRAALFDRFQRVVARGDAPRGPLPERVSLFGLSTLAPLHLHALQALSQQTEVHLYLFNPCREYWADITDEKGLARRRARWRQLGKTDISALLDVGNPLLASMGQVGQGFIDQLLELEVIETELFETPAETSLLGRLQQDILELADRRSANLVERTPLEQMDESIQLHACHSPLREVQVLHDRLRQMFDRLSGLEPRQVVVMAPNIATYAPYVQAVFGAAEGARHIPWSVADLSAEESSPLLQTLSSLLDLSSFRFAASQVVSLLEVPALARRFAIDGEGVERIRRWVRESGIRWGADAQMRGELGLPAESANSWDAGLERLFHGYALPPDAGLTQGVLPYPDIEGSDALDLGRLAALLERLRQWQARLSRPCDAPAWALRINALLADFFLPDTEEEALLQGVRHAMDSLTERCLASGFDEAIPIGVLRCELEQALAESLPGRRFLVGGVTFCNMVPMRSIPFRVVCLLGMNDSDYPRREVAPGFDLMAAAPRPGDRSRRLNDRYLFLEALLSARDCLYLSYVGRSVRDNSVSSPSVVVSELMDYLEQSFRLDTDAELLSQLLIEHPLQPFNRGYFDASDSRLFSYDAGWLAAADSQAQAVEKPFVDTQLPEPEAAARQLELQDLVRFLINPSAWFLQHRLGVALAEEEAILEDTEPFDLNGLPAYLLRAEMLQQALRGEEPGELLPLAAARGELPHGEAGTAVFGRLSEEIRQIAERVRRRAEEVLEPQEVDLQLDGFHLTGWLEGVTPAGLLSYRPGKLKAKDRLRLWVNHLALCALRQQTAAEAPLSLHVAEDQTLILHSVEAPGQLLADLLQAWRQGQCAPLPFFAAASLSFAESGDLQRAIKVWEKDHDSGAPNWAVSTAFRGTQPLAEEAFSGLATRLGGPLLAASESIKAARDR</sequence>
<evidence type="ECO:0000256" key="9">
    <source>
        <dbReference type="ARBA" id="ARBA00023204"/>
    </source>
</evidence>
<keyword evidence="2 10" id="KW-0547">Nucleotide-binding</keyword>
<dbReference type="Pfam" id="PF17946">
    <property type="entry name" value="RecC_C"/>
    <property type="match status" value="1"/>
</dbReference>
<dbReference type="GO" id="GO:0008854">
    <property type="term" value="F:exodeoxyribonuclease V activity"/>
    <property type="evidence" value="ECO:0007669"/>
    <property type="project" value="InterPro"/>
</dbReference>
<dbReference type="Proteomes" id="UP000051634">
    <property type="component" value="Unassembled WGS sequence"/>
</dbReference>
<keyword evidence="1 10" id="KW-0540">Nuclease</keyword>
<dbReference type="Gene3D" id="1.10.10.990">
    <property type="match status" value="1"/>
</dbReference>
<evidence type="ECO:0000313" key="12">
    <source>
        <dbReference type="EMBL" id="KRT55375.1"/>
    </source>
</evidence>
<dbReference type="PIRSF" id="PIRSF000980">
    <property type="entry name" value="RecC"/>
    <property type="match status" value="1"/>
</dbReference>
<dbReference type="RefSeq" id="WP_057955441.1">
    <property type="nucleotide sequence ID" value="NZ_KQ556880.1"/>
</dbReference>
<comment type="subunit">
    <text evidence="10">Heterotrimer of RecB, RecC and RecD. All subunits contribute to DNA-binding.</text>
</comment>
<keyword evidence="6 10" id="KW-0269">Exonuclease</keyword>
<evidence type="ECO:0000313" key="13">
    <source>
        <dbReference type="EMBL" id="KRT60170.1"/>
    </source>
</evidence>
<protein>
    <recommendedName>
        <fullName evidence="10">RecBCD enzyme subunit RecC</fullName>
    </recommendedName>
    <alternativeName>
        <fullName evidence="10">Exonuclease V subunit RecC</fullName>
        <shortName evidence="10">ExoV subunit RecC</shortName>
    </alternativeName>
    <alternativeName>
        <fullName evidence="10">Helicase/nuclease RecBCD subunit RecC</fullName>
    </alternativeName>
</protein>
<dbReference type="STRING" id="54398.Ga0074115_11731"/>
<keyword evidence="3 10" id="KW-0227">DNA damage</keyword>
<dbReference type="InterPro" id="IPR013986">
    <property type="entry name" value="DExx_box_DNA_helicase_dom_sf"/>
</dbReference>
<dbReference type="AlphaFoldDB" id="A0A0T5ZBE6"/>
<evidence type="ECO:0000256" key="1">
    <source>
        <dbReference type="ARBA" id="ARBA00022722"/>
    </source>
</evidence>
<dbReference type="Gene3D" id="1.10.10.160">
    <property type="match status" value="1"/>
</dbReference>
<evidence type="ECO:0000313" key="14">
    <source>
        <dbReference type="Proteomes" id="UP000051276"/>
    </source>
</evidence>
<dbReference type="Gene3D" id="3.40.50.300">
    <property type="entry name" value="P-loop containing nucleotide triphosphate hydrolases"/>
    <property type="match status" value="2"/>
</dbReference>
<evidence type="ECO:0000259" key="11">
    <source>
        <dbReference type="Pfam" id="PF17946"/>
    </source>
</evidence>
<dbReference type="GO" id="GO:0009338">
    <property type="term" value="C:exodeoxyribonuclease V complex"/>
    <property type="evidence" value="ECO:0007669"/>
    <property type="project" value="InterPro"/>
</dbReference>
<gene>
    <name evidence="10" type="primary">recC</name>
    <name evidence="12" type="ORF">Ga0074115_11731</name>
    <name evidence="13" type="ORF">Ga0076813_16825</name>
</gene>
<reference evidence="14 15" key="1">
    <citation type="submission" date="2015-11" db="EMBL/GenBank/DDBJ databases">
        <title>The genome of Candidatus Endoriftia persephone in Ridgeia piscesae and population structure of the North Eastern Pacific vestimentiferan symbionts.</title>
        <authorList>
            <person name="Perez M."/>
            <person name="Juniper K.S."/>
        </authorList>
    </citation>
    <scope>NUCLEOTIDE SEQUENCE [LARGE SCALE GENOMIC DNA]</scope>
    <source>
        <strain evidence="13">Ind10</strain>
        <strain evidence="12">Ind11</strain>
    </source>
</reference>
<evidence type="ECO:0000256" key="5">
    <source>
        <dbReference type="ARBA" id="ARBA00022806"/>
    </source>
</evidence>
<dbReference type="OrthoDB" id="9762834at2"/>
<dbReference type="GO" id="GO:0000724">
    <property type="term" value="P:double-strand break repair via homologous recombination"/>
    <property type="evidence" value="ECO:0007669"/>
    <property type="project" value="UniProtKB-UniRule"/>
</dbReference>
<comment type="similarity">
    <text evidence="10">Belongs to the RecC family.</text>
</comment>
<dbReference type="InterPro" id="IPR027417">
    <property type="entry name" value="P-loop_NTPase"/>
</dbReference>
<comment type="function">
    <text evidence="10">A helicase/nuclease that prepares dsDNA breaks (DSB) for recombinational DNA repair. Binds to DSBs and unwinds DNA via a highly rapid and processive ATP-dependent bidirectional helicase activity. Unwinds dsDNA until it encounters a Chi (crossover hotspot instigator) sequence from the 3' direction. Cuts ssDNA a few nucleotides 3' to the Chi site. The properties and activities of the enzyme are changed at Chi. The Chi-altered holoenzyme produces a long 3'-ssDNA overhang and facilitates RecA-binding to the ssDNA for homologous DNA recombination and repair. Holoenzyme degrades any linearized DNA that is unable to undergo homologous recombination. In the holoenzyme this subunit recognizes the wild-type Chi sequence, and when added to isolated RecB increases its ATP-dependent helicase processivity.</text>
</comment>
<feature type="domain" description="RecC C-terminal" evidence="11">
    <location>
        <begin position="794"/>
        <end position="1015"/>
    </location>
</feature>
<evidence type="ECO:0000256" key="2">
    <source>
        <dbReference type="ARBA" id="ARBA00022741"/>
    </source>
</evidence>
<evidence type="ECO:0000256" key="3">
    <source>
        <dbReference type="ARBA" id="ARBA00022763"/>
    </source>
</evidence>
<dbReference type="Pfam" id="PF04257">
    <property type="entry name" value="Exonuc_V_gamma"/>
    <property type="match status" value="1"/>
</dbReference>
<dbReference type="GO" id="GO:0005524">
    <property type="term" value="F:ATP binding"/>
    <property type="evidence" value="ECO:0007669"/>
    <property type="project" value="UniProtKB-UniRule"/>
</dbReference>
<dbReference type="EMBL" id="LDXT01000080">
    <property type="protein sequence ID" value="KRT55375.1"/>
    <property type="molecule type" value="Genomic_DNA"/>
</dbReference>
<keyword evidence="8 10" id="KW-0238">DNA-binding</keyword>
<keyword evidence="5 10" id="KW-0347">Helicase</keyword>
<keyword evidence="7 10" id="KW-0067">ATP-binding</keyword>
<keyword evidence="9 10" id="KW-0234">DNA repair</keyword>
<dbReference type="PANTHER" id="PTHR30591">
    <property type="entry name" value="RECBCD ENZYME SUBUNIT RECC"/>
    <property type="match status" value="1"/>
</dbReference>
<keyword evidence="4 10" id="KW-0378">Hydrolase</keyword>
<evidence type="ECO:0000256" key="10">
    <source>
        <dbReference type="HAMAP-Rule" id="MF_01486"/>
    </source>
</evidence>
<dbReference type="HAMAP" id="MF_01486">
    <property type="entry name" value="RecC"/>
    <property type="match status" value="1"/>
</dbReference>
<evidence type="ECO:0000256" key="7">
    <source>
        <dbReference type="ARBA" id="ARBA00022840"/>
    </source>
</evidence>
<comment type="miscellaneous">
    <text evidence="10">In the RecBCD complex, RecB has a slow 3'-5' helicase, an exonuclease activity and loads RecA onto ssDNA, RecD has a fast 5'-3' helicase activity, while RecC stimulates the ATPase and processivity of the RecB helicase and contributes to recognition of the Chi site.</text>
</comment>
<evidence type="ECO:0000256" key="6">
    <source>
        <dbReference type="ARBA" id="ARBA00022839"/>
    </source>
</evidence>
<proteinExistence type="inferred from homology"/>
<dbReference type="GO" id="GO:0003678">
    <property type="term" value="F:DNA helicase activity"/>
    <property type="evidence" value="ECO:0007669"/>
    <property type="project" value="UniProtKB-UniRule"/>
</dbReference>
<evidence type="ECO:0000256" key="4">
    <source>
        <dbReference type="ARBA" id="ARBA00022801"/>
    </source>
</evidence>
<dbReference type="SUPFAM" id="SSF52980">
    <property type="entry name" value="Restriction endonuclease-like"/>
    <property type="match status" value="1"/>
</dbReference>
<dbReference type="Proteomes" id="UP000051276">
    <property type="component" value="Unassembled WGS sequence"/>
</dbReference>
<evidence type="ECO:0000313" key="15">
    <source>
        <dbReference type="Proteomes" id="UP000051634"/>
    </source>
</evidence>
<accession>A0A0T5ZBE6</accession>
<dbReference type="GO" id="GO:0003677">
    <property type="term" value="F:DNA binding"/>
    <property type="evidence" value="ECO:0007669"/>
    <property type="project" value="UniProtKB-UniRule"/>
</dbReference>